<proteinExistence type="predicted"/>
<dbReference type="InterPro" id="IPR007367">
    <property type="entry name" value="DUF433"/>
</dbReference>
<evidence type="ECO:0000313" key="1">
    <source>
        <dbReference type="EMBL" id="ORA84488.1"/>
    </source>
</evidence>
<comment type="caution">
    <text evidence="1">The sequence shown here is derived from an EMBL/GenBank/DDBJ whole genome shotgun (WGS) entry which is preliminary data.</text>
</comment>
<accession>A0ABX3SV90</accession>
<evidence type="ECO:0000313" key="2">
    <source>
        <dbReference type="Proteomes" id="UP000243140"/>
    </source>
</evidence>
<dbReference type="InterPro" id="IPR036388">
    <property type="entry name" value="WH-like_DNA-bd_sf"/>
</dbReference>
<dbReference type="Proteomes" id="UP000243140">
    <property type="component" value="Unassembled WGS sequence"/>
</dbReference>
<dbReference type="Pfam" id="PF04255">
    <property type="entry name" value="DUF433"/>
    <property type="match status" value="1"/>
</dbReference>
<keyword evidence="2" id="KW-1185">Reference proteome</keyword>
<dbReference type="EMBL" id="MVHV01000004">
    <property type="protein sequence ID" value="ORA84488.1"/>
    <property type="molecule type" value="Genomic_DNA"/>
</dbReference>
<dbReference type="InterPro" id="IPR009057">
    <property type="entry name" value="Homeodomain-like_sf"/>
</dbReference>
<reference evidence="1 2" key="1">
    <citation type="submission" date="2017-02" db="EMBL/GenBank/DDBJ databases">
        <title>The new phylogeny of genus Mycobacterium.</title>
        <authorList>
            <person name="Tortoli E."/>
            <person name="Trovato A."/>
            <person name="Cirillo D.M."/>
        </authorList>
    </citation>
    <scope>NUCLEOTIDE SEQUENCE [LARGE SCALE GENOMIC DNA]</scope>
    <source>
        <strain evidence="1 2">IP1130001</strain>
    </source>
</reference>
<dbReference type="Gene3D" id="1.10.10.10">
    <property type="entry name" value="Winged helix-like DNA-binding domain superfamily/Winged helix DNA-binding domain"/>
    <property type="match status" value="1"/>
</dbReference>
<dbReference type="RefSeq" id="WP_071512374.1">
    <property type="nucleotide sequence ID" value="NZ_CP060015.1"/>
</dbReference>
<organism evidence="1 2">
    <name type="scientific">Mycobacterium malmoense</name>
    <dbReference type="NCBI Taxonomy" id="1780"/>
    <lineage>
        <taxon>Bacteria</taxon>
        <taxon>Bacillati</taxon>
        <taxon>Actinomycetota</taxon>
        <taxon>Actinomycetes</taxon>
        <taxon>Mycobacteriales</taxon>
        <taxon>Mycobacteriaceae</taxon>
        <taxon>Mycobacterium</taxon>
    </lineage>
</organism>
<evidence type="ECO:0008006" key="3">
    <source>
        <dbReference type="Google" id="ProtNLM"/>
    </source>
</evidence>
<sequence>MLADMSVLSMLDRDVYLYAEVDRLVGLRGGTARRWINGYERGGKQYAPILRAAPRATEWVTWGEFVEARVLAEFREEVPTRRLRAAVEALRTTYQVDYPLAHLRPYLSAENRELTIGGAEVGLEEAQMIVRTGQLLISEGWPVVQRAQLGTDERGEKYVAELDADDEFPGIVVNPRRYSGQPTFAGRRVAVETIAGMVNAGEREEDLAADYGLSIAQVRAAVDYVAKHGHAA</sequence>
<name>A0ABX3SV90_MYCMA</name>
<protein>
    <recommendedName>
        <fullName evidence="3">DUF433 domain-containing protein</fullName>
    </recommendedName>
</protein>
<gene>
    <name evidence="1" type="ORF">BST29_05650</name>
</gene>
<dbReference type="SUPFAM" id="SSF46689">
    <property type="entry name" value="Homeodomain-like"/>
    <property type="match status" value="1"/>
</dbReference>